<dbReference type="InterPro" id="IPR051265">
    <property type="entry name" value="HIBADH-related_NP60_sf"/>
</dbReference>
<dbReference type="AlphaFoldDB" id="A0A653CEE3"/>
<reference evidence="2 3" key="1">
    <citation type="submission" date="2019-01" db="EMBL/GenBank/DDBJ databases">
        <authorList>
            <person name="Sayadi A."/>
        </authorList>
    </citation>
    <scope>NUCLEOTIDE SEQUENCE [LARGE SCALE GENOMIC DNA]</scope>
</reference>
<accession>A0A653CEE3</accession>
<proteinExistence type="predicted"/>
<gene>
    <name evidence="2" type="ORF">CALMAC_LOCUS8091</name>
</gene>
<dbReference type="Pfam" id="PF03446">
    <property type="entry name" value="NAD_binding_2"/>
    <property type="match status" value="1"/>
</dbReference>
<dbReference type="GO" id="GO:0050661">
    <property type="term" value="F:NADP binding"/>
    <property type="evidence" value="ECO:0007669"/>
    <property type="project" value="InterPro"/>
</dbReference>
<dbReference type="Gene3D" id="1.10.1040.10">
    <property type="entry name" value="N-(1-d-carboxylethyl)-l-norvaline Dehydrogenase, domain 2"/>
    <property type="match status" value="1"/>
</dbReference>
<dbReference type="SUPFAM" id="SSF51735">
    <property type="entry name" value="NAD(P)-binding Rossmann-fold domains"/>
    <property type="match status" value="1"/>
</dbReference>
<keyword evidence="3" id="KW-1185">Reference proteome</keyword>
<evidence type="ECO:0000259" key="1">
    <source>
        <dbReference type="Pfam" id="PF03446"/>
    </source>
</evidence>
<feature type="domain" description="6-phosphogluconate dehydrogenase NADP-binding" evidence="1">
    <location>
        <begin position="11"/>
        <end position="175"/>
    </location>
</feature>
<organism evidence="2 3">
    <name type="scientific">Callosobruchus maculatus</name>
    <name type="common">Southern cowpea weevil</name>
    <name type="synonym">Pulse bruchid</name>
    <dbReference type="NCBI Taxonomy" id="64391"/>
    <lineage>
        <taxon>Eukaryota</taxon>
        <taxon>Metazoa</taxon>
        <taxon>Ecdysozoa</taxon>
        <taxon>Arthropoda</taxon>
        <taxon>Hexapoda</taxon>
        <taxon>Insecta</taxon>
        <taxon>Pterygota</taxon>
        <taxon>Neoptera</taxon>
        <taxon>Endopterygota</taxon>
        <taxon>Coleoptera</taxon>
        <taxon>Polyphaga</taxon>
        <taxon>Cucujiformia</taxon>
        <taxon>Chrysomeloidea</taxon>
        <taxon>Chrysomelidae</taxon>
        <taxon>Bruchinae</taxon>
        <taxon>Bruchini</taxon>
        <taxon>Callosobruchus</taxon>
    </lineage>
</organism>
<dbReference type="PANTHER" id="PTHR43580:SF2">
    <property type="entry name" value="CYTOKINE-LIKE NUCLEAR FACTOR N-PAC"/>
    <property type="match status" value="1"/>
</dbReference>
<dbReference type="Gene3D" id="3.40.50.720">
    <property type="entry name" value="NAD(P)-binding Rossmann-like Domain"/>
    <property type="match status" value="1"/>
</dbReference>
<dbReference type="InterPro" id="IPR013328">
    <property type="entry name" value="6PGD_dom2"/>
</dbReference>
<name>A0A653CEE3_CALMS</name>
<evidence type="ECO:0000313" key="3">
    <source>
        <dbReference type="Proteomes" id="UP000410492"/>
    </source>
</evidence>
<dbReference type="GO" id="GO:0140673">
    <property type="term" value="P:transcription elongation-coupled chromatin remodeling"/>
    <property type="evidence" value="ECO:0007669"/>
    <property type="project" value="TreeGrafter"/>
</dbReference>
<dbReference type="EMBL" id="CAACVG010007495">
    <property type="protein sequence ID" value="VEN45734.1"/>
    <property type="molecule type" value="Genomic_DNA"/>
</dbReference>
<dbReference type="GO" id="GO:0031491">
    <property type="term" value="F:nucleosome binding"/>
    <property type="evidence" value="ECO:0007669"/>
    <property type="project" value="TreeGrafter"/>
</dbReference>
<protein>
    <recommendedName>
        <fullName evidence="1">6-phosphogluconate dehydrogenase NADP-binding domain-containing protein</fullName>
    </recommendedName>
</protein>
<dbReference type="InterPro" id="IPR006115">
    <property type="entry name" value="6PGDH_NADP-bd"/>
</dbReference>
<dbReference type="Proteomes" id="UP000410492">
    <property type="component" value="Unassembled WGS sequence"/>
</dbReference>
<dbReference type="OrthoDB" id="6723933at2759"/>
<sequence length="306" mass="34277">MKKIGVLGGHIAGIGFETSGLLIVQQLVEAKHIVTIWSEDRRHCRGLRKLSKYKNNPTISISQEALLRRSDLVFLFSVDHNDVERWIGNNFEINAGDEKILEGKGIIVVTRMVAGVSKRVQDTVEQKGGNYLEMQLERSSQGNDRLIVMAGGDKTLFDIAEPYFQSFSAHTVYIGETGSVCTAYLPLQLIKGVYLVGLAEIMHMAQQCGIEKGLICKLLRELGHSKYITNKADKITKGLFTITEQTLEELQENIQLGMYLNQELQEPVPLKVCSAVNQRLLLDDKYDDHGGFDSSIIFTIFEKNEA</sequence>
<dbReference type="GO" id="GO:0000785">
    <property type="term" value="C:chromatin"/>
    <property type="evidence" value="ECO:0007669"/>
    <property type="project" value="TreeGrafter"/>
</dbReference>
<dbReference type="GO" id="GO:0003677">
    <property type="term" value="F:DNA binding"/>
    <property type="evidence" value="ECO:0007669"/>
    <property type="project" value="TreeGrafter"/>
</dbReference>
<evidence type="ECO:0000313" key="2">
    <source>
        <dbReference type="EMBL" id="VEN45734.1"/>
    </source>
</evidence>
<dbReference type="InterPro" id="IPR036291">
    <property type="entry name" value="NAD(P)-bd_dom_sf"/>
</dbReference>
<dbReference type="PANTHER" id="PTHR43580">
    <property type="entry name" value="OXIDOREDUCTASE GLYR1-RELATED"/>
    <property type="match status" value="1"/>
</dbReference>